<dbReference type="Proteomes" id="UP000180043">
    <property type="component" value="Unassembled WGS sequence"/>
</dbReference>
<accession>A0A1S1LXF2</accession>
<dbReference type="RefSeq" id="WP_070940466.1">
    <property type="nucleotide sequence ID" value="NZ_JBLVUP010000001.1"/>
</dbReference>
<feature type="transmembrane region" description="Helical" evidence="1">
    <location>
        <begin position="13"/>
        <end position="33"/>
    </location>
</feature>
<keyword evidence="1" id="KW-0472">Membrane</keyword>
<keyword evidence="1" id="KW-1133">Transmembrane helix</keyword>
<proteinExistence type="predicted"/>
<organism evidence="2 3">
    <name type="scientific">Mycobacteroides chelonae</name>
    <name type="common">Mycobacterium chelonae</name>
    <dbReference type="NCBI Taxonomy" id="1774"/>
    <lineage>
        <taxon>Bacteria</taxon>
        <taxon>Bacillati</taxon>
        <taxon>Actinomycetota</taxon>
        <taxon>Actinomycetes</taxon>
        <taxon>Mycobacteriales</taxon>
        <taxon>Mycobacteriaceae</taxon>
        <taxon>Mycobacteroides</taxon>
    </lineage>
</organism>
<keyword evidence="1" id="KW-0812">Transmembrane</keyword>
<name>A0A1S1LXF2_MYCCH</name>
<comment type="caution">
    <text evidence="2">The sequence shown here is derived from an EMBL/GenBank/DDBJ whole genome shotgun (WGS) entry which is preliminary data.</text>
</comment>
<protein>
    <recommendedName>
        <fullName evidence="4">Holin</fullName>
    </recommendedName>
</protein>
<dbReference type="AlphaFoldDB" id="A0A1S1LXF2"/>
<evidence type="ECO:0000313" key="3">
    <source>
        <dbReference type="Proteomes" id="UP000180043"/>
    </source>
</evidence>
<gene>
    <name evidence="2" type="ORF">BKG82_02065</name>
</gene>
<evidence type="ECO:0000256" key="1">
    <source>
        <dbReference type="SAM" id="Phobius"/>
    </source>
</evidence>
<dbReference type="EMBL" id="MLIQ01000008">
    <property type="protein sequence ID" value="OHU60664.1"/>
    <property type="molecule type" value="Genomic_DNA"/>
</dbReference>
<evidence type="ECO:0008006" key="4">
    <source>
        <dbReference type="Google" id="ProtNLM"/>
    </source>
</evidence>
<sequence>MPNPIPQNDTTRLIVYAVMFLAVFAGTVALVALGKMEADDALQWIVSGAGLIGTGLGGLKLAQDIRGGGPGGSTE</sequence>
<reference evidence="2 3" key="1">
    <citation type="submission" date="2016-10" db="EMBL/GenBank/DDBJ databases">
        <title>Evaluation of Human, Veterinary and Environmental Mycobacterium chelonae Isolates by Core Genome Phylogenomic Analysis, Targeted Gene Comparison, and Anti-microbial Susceptibility Patterns: A Tale of Mistaken Identities.</title>
        <authorList>
            <person name="Fogelson S.B."/>
            <person name="Camus A.C."/>
            <person name="Lorenz W."/>
            <person name="Vasireddy R."/>
            <person name="Vasireddy S."/>
            <person name="Smith T."/>
            <person name="Brown-Elliott B.A."/>
            <person name="Wallace R.J.Jr."/>
            <person name="Hasan N.A."/>
            <person name="Reischl U."/>
            <person name="Sanchez S."/>
        </authorList>
    </citation>
    <scope>NUCLEOTIDE SEQUENCE [LARGE SCALE GENOMIC DNA]</scope>
    <source>
        <strain evidence="2 3">15515</strain>
    </source>
</reference>
<evidence type="ECO:0000313" key="2">
    <source>
        <dbReference type="EMBL" id="OHU60664.1"/>
    </source>
</evidence>